<keyword evidence="13" id="KW-1185">Reference proteome</keyword>
<evidence type="ECO:0000313" key="13">
    <source>
        <dbReference type="Proteomes" id="UP001596138"/>
    </source>
</evidence>
<comment type="catalytic activity">
    <reaction evidence="9 10">
        <text>4 Fe(II)-[cytochrome c] + O2 + 8 H(+)(in) = 4 Fe(III)-[cytochrome c] + 2 H2O + 4 H(+)(out)</text>
        <dbReference type="Rhea" id="RHEA:11436"/>
        <dbReference type="Rhea" id="RHEA-COMP:10350"/>
        <dbReference type="Rhea" id="RHEA-COMP:14399"/>
        <dbReference type="ChEBI" id="CHEBI:15377"/>
        <dbReference type="ChEBI" id="CHEBI:15378"/>
        <dbReference type="ChEBI" id="CHEBI:15379"/>
        <dbReference type="ChEBI" id="CHEBI:29033"/>
        <dbReference type="ChEBI" id="CHEBI:29034"/>
        <dbReference type="EC" id="7.1.1.9"/>
    </reaction>
</comment>
<keyword evidence="8 10" id="KW-0472">Membrane</keyword>
<evidence type="ECO:0000256" key="9">
    <source>
        <dbReference type="ARBA" id="ARBA00047816"/>
    </source>
</evidence>
<gene>
    <name evidence="12" type="ORF">ACFQGU_13095</name>
</gene>
<keyword evidence="5 11" id="KW-0812">Transmembrane</keyword>
<evidence type="ECO:0000256" key="7">
    <source>
        <dbReference type="ARBA" id="ARBA00022989"/>
    </source>
</evidence>
<feature type="transmembrane region" description="Helical" evidence="11">
    <location>
        <begin position="83"/>
        <end position="115"/>
    </location>
</feature>
<dbReference type="EMBL" id="JBHSTI010000008">
    <property type="protein sequence ID" value="MFC6238818.1"/>
    <property type="molecule type" value="Genomic_DNA"/>
</dbReference>
<comment type="subcellular location">
    <subcellularLocation>
        <location evidence="2">Cell membrane</location>
        <topology evidence="2">Multi-pass membrane protein</topology>
    </subcellularLocation>
</comment>
<dbReference type="RefSeq" id="WP_386767361.1">
    <property type="nucleotide sequence ID" value="NZ_JBHSTI010000008.1"/>
</dbReference>
<evidence type="ECO:0000256" key="8">
    <source>
        <dbReference type="ARBA" id="ARBA00023136"/>
    </source>
</evidence>
<proteinExistence type="inferred from homology"/>
<protein>
    <recommendedName>
        <fullName evidence="10">Cytochrome c oxidase polypeptide 4</fullName>
        <ecNumber evidence="10">7.1.1.9</ecNumber>
    </recommendedName>
    <alternativeName>
        <fullName evidence="10">Cytochrome aa3 subunit 4</fullName>
    </alternativeName>
    <alternativeName>
        <fullName evidence="10">Cytochrome c oxidase polypeptide IV</fullName>
    </alternativeName>
</protein>
<reference evidence="13" key="1">
    <citation type="journal article" date="2019" name="Int. J. Syst. Evol. Microbiol.">
        <title>The Global Catalogue of Microorganisms (GCM) 10K type strain sequencing project: providing services to taxonomists for standard genome sequencing and annotation.</title>
        <authorList>
            <consortium name="The Broad Institute Genomics Platform"/>
            <consortium name="The Broad Institute Genome Sequencing Center for Infectious Disease"/>
            <person name="Wu L."/>
            <person name="Ma J."/>
        </authorList>
    </citation>
    <scope>NUCLEOTIDE SEQUENCE [LARGE SCALE GENOMIC DNA]</scope>
    <source>
        <strain evidence="13">CGMCC 4.7317</strain>
    </source>
</reference>
<feature type="transmembrane region" description="Helical" evidence="11">
    <location>
        <begin position="6"/>
        <end position="25"/>
    </location>
</feature>
<evidence type="ECO:0000256" key="6">
    <source>
        <dbReference type="ARBA" id="ARBA00022967"/>
    </source>
</evidence>
<comment type="caution">
    <text evidence="12">The sequence shown here is derived from an EMBL/GenBank/DDBJ whole genome shotgun (WGS) entry which is preliminary data.</text>
</comment>
<evidence type="ECO:0000313" key="12">
    <source>
        <dbReference type="EMBL" id="MFC6238818.1"/>
    </source>
</evidence>
<comment type="function">
    <text evidence="1 10">Part of cytochrome c oxidase, its function is unknown.</text>
</comment>
<comment type="similarity">
    <text evidence="3 10">Belongs to the cytochrome c oxidase bacterial subunit CtaF family.</text>
</comment>
<dbReference type="Pfam" id="PF12270">
    <property type="entry name" value="Cyt_c_ox_IV"/>
    <property type="match status" value="1"/>
</dbReference>
<organism evidence="12 13">
    <name type="scientific">Longivirga aurantiaca</name>
    <dbReference type="NCBI Taxonomy" id="1837743"/>
    <lineage>
        <taxon>Bacteria</taxon>
        <taxon>Bacillati</taxon>
        <taxon>Actinomycetota</taxon>
        <taxon>Actinomycetes</taxon>
        <taxon>Sporichthyales</taxon>
        <taxon>Sporichthyaceae</taxon>
        <taxon>Longivirga</taxon>
    </lineage>
</organism>
<keyword evidence="7 11" id="KW-1133">Transmembrane helix</keyword>
<evidence type="ECO:0000256" key="2">
    <source>
        <dbReference type="ARBA" id="ARBA00004651"/>
    </source>
</evidence>
<feature type="transmembrane region" description="Helical" evidence="11">
    <location>
        <begin position="32"/>
        <end position="51"/>
    </location>
</feature>
<dbReference type="EC" id="7.1.1.9" evidence="10"/>
<evidence type="ECO:0000256" key="5">
    <source>
        <dbReference type="ARBA" id="ARBA00022692"/>
    </source>
</evidence>
<evidence type="ECO:0000256" key="1">
    <source>
        <dbReference type="ARBA" id="ARBA00002536"/>
    </source>
</evidence>
<evidence type="ECO:0000256" key="10">
    <source>
        <dbReference type="PIRNR" id="PIRNR017385"/>
    </source>
</evidence>
<keyword evidence="4 10" id="KW-1003">Cell membrane</keyword>
<dbReference type="PIRSF" id="PIRSF017385">
    <property type="entry name" value="CtaF"/>
    <property type="match status" value="1"/>
</dbReference>
<evidence type="ECO:0000256" key="4">
    <source>
        <dbReference type="ARBA" id="ARBA00022475"/>
    </source>
</evidence>
<comment type="subunit">
    <text evidence="10">Associates with subunits I, II and III to form cytochrome c oxidase.</text>
</comment>
<sequence>MKIEGALFAIGTAFFGVVAIAYWFITKEIVGTTALALTGGLAFLVGFYLLFTARRVGTRPEDDPLAVIEDAEPDYGFFSPHSWWPIAVAIATGITVMGLVFAVWLLILGVGLLLLSIVGFVFEYYVGEFAD</sequence>
<keyword evidence="6 10" id="KW-1278">Translocase</keyword>
<evidence type="ECO:0000256" key="3">
    <source>
        <dbReference type="ARBA" id="ARBA00006870"/>
    </source>
</evidence>
<name>A0ABW1T267_9ACTN</name>
<accession>A0ABW1T267</accession>
<dbReference type="Proteomes" id="UP001596138">
    <property type="component" value="Unassembled WGS sequence"/>
</dbReference>
<dbReference type="InterPro" id="IPR021050">
    <property type="entry name" value="Cyt_c_oxidase_su4_actinobac"/>
</dbReference>
<evidence type="ECO:0000256" key="11">
    <source>
        <dbReference type="SAM" id="Phobius"/>
    </source>
</evidence>